<sequence length="73" mass="8558">MCCIPCFPYSEVDFEEEPRAQKRAGEAYQYVWNGQNWVLQPCNGRRRRSGARPAPCATWKLLQSRSHETVRLK</sequence>
<proteinExistence type="predicted"/>
<organism evidence="1 2">
    <name type="scientific">Coniochaeta ligniaria NRRL 30616</name>
    <dbReference type="NCBI Taxonomy" id="1408157"/>
    <lineage>
        <taxon>Eukaryota</taxon>
        <taxon>Fungi</taxon>
        <taxon>Dikarya</taxon>
        <taxon>Ascomycota</taxon>
        <taxon>Pezizomycotina</taxon>
        <taxon>Sordariomycetes</taxon>
        <taxon>Sordariomycetidae</taxon>
        <taxon>Coniochaetales</taxon>
        <taxon>Coniochaetaceae</taxon>
        <taxon>Coniochaeta</taxon>
    </lineage>
</organism>
<dbReference type="InParanoid" id="A0A1J7J1A4"/>
<evidence type="ECO:0000313" key="1">
    <source>
        <dbReference type="EMBL" id="OIW33277.1"/>
    </source>
</evidence>
<dbReference type="AlphaFoldDB" id="A0A1J7J1A4"/>
<dbReference type="Proteomes" id="UP000182658">
    <property type="component" value="Unassembled WGS sequence"/>
</dbReference>
<name>A0A1J7J1A4_9PEZI</name>
<gene>
    <name evidence="1" type="ORF">CONLIGDRAFT_677075</name>
</gene>
<evidence type="ECO:0000313" key="2">
    <source>
        <dbReference type="Proteomes" id="UP000182658"/>
    </source>
</evidence>
<reference evidence="1 2" key="1">
    <citation type="submission" date="2016-10" db="EMBL/GenBank/DDBJ databases">
        <title>Draft genome sequence of Coniochaeta ligniaria NRRL30616, a lignocellulolytic fungus for bioabatement of inhibitors in plant biomass hydrolysates.</title>
        <authorList>
            <consortium name="DOE Joint Genome Institute"/>
            <person name="Jimenez D.J."/>
            <person name="Hector R.E."/>
            <person name="Riley R."/>
            <person name="Sun H."/>
            <person name="Grigoriev I.V."/>
            <person name="Van Elsas J.D."/>
            <person name="Nichols N.N."/>
        </authorList>
    </citation>
    <scope>NUCLEOTIDE SEQUENCE [LARGE SCALE GENOMIC DNA]</scope>
    <source>
        <strain evidence="1 2">NRRL 30616</strain>
    </source>
</reference>
<dbReference type="OrthoDB" id="10535753at2759"/>
<protein>
    <submittedName>
        <fullName evidence="1">Uncharacterized protein</fullName>
    </submittedName>
</protein>
<keyword evidence="2" id="KW-1185">Reference proteome</keyword>
<accession>A0A1J7J1A4</accession>
<dbReference type="EMBL" id="KV875094">
    <property type="protein sequence ID" value="OIW33277.1"/>
    <property type="molecule type" value="Genomic_DNA"/>
</dbReference>